<keyword evidence="2" id="KW-1133">Transmembrane helix</keyword>
<keyword evidence="2" id="KW-0812">Transmembrane</keyword>
<feature type="transmembrane region" description="Helical" evidence="2">
    <location>
        <begin position="237"/>
        <end position="258"/>
    </location>
</feature>
<dbReference type="EMBL" id="NESQ01000018">
    <property type="protein sequence ID" value="PUU83043.1"/>
    <property type="molecule type" value="Genomic_DNA"/>
</dbReference>
<keyword evidence="4" id="KW-1185">Reference proteome</keyword>
<sequence>MTPGENYNRSYEEGVQGAVVDGDWGDRDATVRTKTMGRGKGGVGASAGMASTSTTTMAAGARTTAAIDGTGVDRNGNGKGKGKGKGENGDAEGGPDVEKGENFGGGREGSSDSLCDGGGSNGRSGGGKSGSSGGVDETMTREVAFSRPPATPQQHQRTNERGIPSSVTPRDGSREYELESLGEHSREASSYVWRVLVYLALVSPFLCLFNALYTALVLLLSAFTFPIRSFLLSDARFLSRGTHASLAFLLLLHLRFIYPDKPRRSTLPVADDFAGRRLVLVHVFSPFVAPLFSIGAGVLMLLWVYTEVLLGERNDGSGAEYRGVVFVKGKWEEYILNGLKPKCIDSS</sequence>
<feature type="compositionally biased region" description="Gly residues" evidence="1">
    <location>
        <begin position="116"/>
        <end position="133"/>
    </location>
</feature>
<evidence type="ECO:0000313" key="4">
    <source>
        <dbReference type="Proteomes" id="UP000244722"/>
    </source>
</evidence>
<protein>
    <submittedName>
        <fullName evidence="3">Uncharacterized protein</fullName>
    </submittedName>
</protein>
<proteinExistence type="predicted"/>
<name>A0A2T7A5M8_TUBBO</name>
<dbReference type="Proteomes" id="UP000244722">
    <property type="component" value="Unassembled WGS sequence"/>
</dbReference>
<evidence type="ECO:0000313" key="3">
    <source>
        <dbReference type="EMBL" id="PUU83043.1"/>
    </source>
</evidence>
<feature type="compositionally biased region" description="Low complexity" evidence="1">
    <location>
        <begin position="46"/>
        <end position="70"/>
    </location>
</feature>
<comment type="caution">
    <text evidence="3">The sequence shown here is derived from an EMBL/GenBank/DDBJ whole genome shotgun (WGS) entry which is preliminary data.</text>
</comment>
<feature type="transmembrane region" description="Helical" evidence="2">
    <location>
        <begin position="279"/>
        <end position="305"/>
    </location>
</feature>
<organism evidence="3 4">
    <name type="scientific">Tuber borchii</name>
    <name type="common">White truffle</name>
    <dbReference type="NCBI Taxonomy" id="42251"/>
    <lineage>
        <taxon>Eukaryota</taxon>
        <taxon>Fungi</taxon>
        <taxon>Dikarya</taxon>
        <taxon>Ascomycota</taxon>
        <taxon>Pezizomycotina</taxon>
        <taxon>Pezizomycetes</taxon>
        <taxon>Pezizales</taxon>
        <taxon>Tuberaceae</taxon>
        <taxon>Tuber</taxon>
    </lineage>
</organism>
<evidence type="ECO:0000256" key="2">
    <source>
        <dbReference type="SAM" id="Phobius"/>
    </source>
</evidence>
<feature type="region of interest" description="Disordered" evidence="1">
    <location>
        <begin position="1"/>
        <end position="179"/>
    </location>
</feature>
<evidence type="ECO:0000256" key="1">
    <source>
        <dbReference type="SAM" id="MobiDB-lite"/>
    </source>
</evidence>
<keyword evidence="2" id="KW-0472">Membrane</keyword>
<dbReference type="OrthoDB" id="5402785at2759"/>
<feature type="transmembrane region" description="Helical" evidence="2">
    <location>
        <begin position="195"/>
        <end position="225"/>
    </location>
</feature>
<reference evidence="3 4" key="1">
    <citation type="submission" date="2017-04" db="EMBL/GenBank/DDBJ databases">
        <title>Draft genome sequence of Tuber borchii Vittad., a whitish edible truffle.</title>
        <authorList>
            <consortium name="DOE Joint Genome Institute"/>
            <person name="Murat C."/>
            <person name="Kuo A."/>
            <person name="Barry K.W."/>
            <person name="Clum A."/>
            <person name="Dockter R.B."/>
            <person name="Fauchery L."/>
            <person name="Iotti M."/>
            <person name="Kohler A."/>
            <person name="Labutti K."/>
            <person name="Lindquist E.A."/>
            <person name="Lipzen A."/>
            <person name="Ohm R.A."/>
            <person name="Wang M."/>
            <person name="Grigoriev I.V."/>
            <person name="Zambonelli A."/>
            <person name="Martin F.M."/>
        </authorList>
    </citation>
    <scope>NUCLEOTIDE SEQUENCE [LARGE SCALE GENOMIC DNA]</scope>
    <source>
        <strain evidence="3 4">Tbo3840</strain>
    </source>
</reference>
<gene>
    <name evidence="3" type="ORF">B9Z19DRAFT_1098882</name>
</gene>
<dbReference type="AlphaFoldDB" id="A0A2T7A5M8"/>
<accession>A0A2T7A5M8</accession>